<dbReference type="PROSITE" id="PS00710">
    <property type="entry name" value="PGM_PMM"/>
    <property type="match status" value="1"/>
</dbReference>
<dbReference type="GO" id="GO:0005634">
    <property type="term" value="C:nucleus"/>
    <property type="evidence" value="ECO:0007669"/>
    <property type="project" value="TreeGrafter"/>
</dbReference>
<name>A0A1U7LL63_NEOID</name>
<evidence type="ECO:0000256" key="7">
    <source>
        <dbReference type="ARBA" id="ARBA00022723"/>
    </source>
</evidence>
<dbReference type="Gene3D" id="3.30.310.50">
    <property type="entry name" value="Alpha-D-phosphohexomutase, C-terminal domain"/>
    <property type="match status" value="1"/>
</dbReference>
<dbReference type="OrthoDB" id="8300170at2759"/>
<dbReference type="InterPro" id="IPR005843">
    <property type="entry name" value="A-D-PHexomutase_C"/>
</dbReference>
<keyword evidence="17" id="KW-1185">Reference proteome</keyword>
<evidence type="ECO:0000259" key="15">
    <source>
        <dbReference type="Pfam" id="PF02880"/>
    </source>
</evidence>
<dbReference type="Gene3D" id="3.40.120.10">
    <property type="entry name" value="Alpha-D-Glucose-1,6-Bisphosphate, subunit A, domain 3"/>
    <property type="match status" value="3"/>
</dbReference>
<proteinExistence type="inferred from homology"/>
<comment type="similarity">
    <text evidence="3 11">Belongs to the phosphohexose mutase family.</text>
</comment>
<dbReference type="GO" id="GO:0008973">
    <property type="term" value="F:phosphopentomutase activity"/>
    <property type="evidence" value="ECO:0007669"/>
    <property type="project" value="EnsemblFungi"/>
</dbReference>
<comment type="caution">
    <text evidence="16">The sequence shown here is derived from an EMBL/GenBank/DDBJ whole genome shotgun (WGS) entry which is preliminary data.</text>
</comment>
<comment type="cofactor">
    <cofactor evidence="1">
        <name>Mg(2+)</name>
        <dbReference type="ChEBI" id="CHEBI:18420"/>
    </cofactor>
</comment>
<evidence type="ECO:0000256" key="5">
    <source>
        <dbReference type="ARBA" id="ARBA00022526"/>
    </source>
</evidence>
<keyword evidence="6" id="KW-0597">Phosphoprotein</keyword>
<dbReference type="Pfam" id="PF02880">
    <property type="entry name" value="PGM_PMM_III"/>
    <property type="match status" value="1"/>
</dbReference>
<dbReference type="Proteomes" id="UP000186594">
    <property type="component" value="Unassembled WGS sequence"/>
</dbReference>
<feature type="domain" description="Alpha-D-phosphohexomutase C-terminal" evidence="12">
    <location>
        <begin position="530"/>
        <end position="570"/>
    </location>
</feature>
<sequence>MTILGRLLRTGSLGIRWNESTRTEIKSLLDSDAFGELSDRLLSRIGFGTAGLRGRMQAGFAHMNDLTVIQASQGLCAYILGKIPDAAEKGVVLGHDHRHNSEQFFLLSAAAFLHKGVKVHYYQDYIHTPLVPYAVTTLGAACGVMITASHNPAADNGYKVYWSNGCQILPPHDSGIASSILENLEPWTWGSCSIKNNHLARDCSDSVQESYFSSLQRLPLNRLCESYEKIKYVYTPMHGTGLPFAKRAFVEAGFEDGMILVEQQASPDPNFSTVKFPNPEESGALDLAMRTADSHNVDIVIANDPDADRFNAAEKHNGKWKIISGNQLGVLFGYYIFQKYKNTCSGSLKKLIMLSSAVSTRMLGKIAAAEGFCWEERLTGFKHLGNGALELQDQGYDCPFAFEEAIGYMIGDIVRDKDGVSAAVQFLEIVKVLKATGQTVCGQLEQLYEKYGYYESCNSYYICNDRRRMQDIFNSIRYQSIDRSHVSFPTHVGKRQILKVRDLTVGYDSSTPDNKPLLPVSSSSQMITFELEDDVVITIRGSGTEPKLKYYIEAKGESTDKARKTAEEVDKDIEKEWFSAETTGLRRDD</sequence>
<dbReference type="InterPro" id="IPR005846">
    <property type="entry name" value="A-D-PHexomutase_a/b/a-III"/>
</dbReference>
<dbReference type="Pfam" id="PF00408">
    <property type="entry name" value="PGM_PMM_IV"/>
    <property type="match status" value="1"/>
</dbReference>
<dbReference type="GO" id="GO:0005737">
    <property type="term" value="C:cytoplasm"/>
    <property type="evidence" value="ECO:0007669"/>
    <property type="project" value="UniProtKB-SubCell"/>
</dbReference>
<dbReference type="SUPFAM" id="SSF55957">
    <property type="entry name" value="Phosphoglucomutase, C-terminal domain"/>
    <property type="match status" value="1"/>
</dbReference>
<protein>
    <submittedName>
        <fullName evidence="16">Putative phosphoribomutase</fullName>
    </submittedName>
</protein>
<accession>A0A1U7LL63</accession>
<dbReference type="CDD" id="cd05799">
    <property type="entry name" value="PGM2"/>
    <property type="match status" value="1"/>
</dbReference>
<dbReference type="InterPro" id="IPR016066">
    <property type="entry name" value="A-D-PHexomutase_CS"/>
</dbReference>
<dbReference type="InterPro" id="IPR016055">
    <property type="entry name" value="A-D-PHexomutase_a/b/a-I/II/III"/>
</dbReference>
<organism evidence="16 17">
    <name type="scientific">Neolecta irregularis (strain DAH-3)</name>
    <dbReference type="NCBI Taxonomy" id="1198029"/>
    <lineage>
        <taxon>Eukaryota</taxon>
        <taxon>Fungi</taxon>
        <taxon>Dikarya</taxon>
        <taxon>Ascomycota</taxon>
        <taxon>Taphrinomycotina</taxon>
        <taxon>Neolectales</taxon>
        <taxon>Neolectaceae</taxon>
        <taxon>Neolecta</taxon>
    </lineage>
</organism>
<feature type="domain" description="Alpha-D-phosphohexomutase alpha/beta/alpha" evidence="14">
    <location>
        <begin position="226"/>
        <end position="316"/>
    </location>
</feature>
<evidence type="ECO:0000256" key="3">
    <source>
        <dbReference type="ARBA" id="ARBA00010231"/>
    </source>
</evidence>
<evidence type="ECO:0000259" key="13">
    <source>
        <dbReference type="Pfam" id="PF02878"/>
    </source>
</evidence>
<dbReference type="EMBL" id="LXFE01001678">
    <property type="protein sequence ID" value="OLL23406.1"/>
    <property type="molecule type" value="Genomic_DNA"/>
</dbReference>
<dbReference type="InterPro" id="IPR005845">
    <property type="entry name" value="A-D-PHexomutase_a/b/a-II"/>
</dbReference>
<keyword evidence="4" id="KW-0963">Cytoplasm</keyword>
<dbReference type="GO" id="GO:0006166">
    <property type="term" value="P:purine ribonucleoside salvage"/>
    <property type="evidence" value="ECO:0007669"/>
    <property type="project" value="EnsemblFungi"/>
</dbReference>
<dbReference type="GO" id="GO:0046115">
    <property type="term" value="P:guanosine catabolic process"/>
    <property type="evidence" value="ECO:0007669"/>
    <property type="project" value="EnsemblFungi"/>
</dbReference>
<dbReference type="FunFam" id="3.40.120.10:FF:000035">
    <property type="entry name" value="Pgm3p"/>
    <property type="match status" value="1"/>
</dbReference>
<keyword evidence="8 11" id="KW-0460">Magnesium</keyword>
<dbReference type="PANTHER" id="PTHR45745:SF1">
    <property type="entry name" value="PHOSPHOGLUCOMUTASE 2B-RELATED"/>
    <property type="match status" value="1"/>
</dbReference>
<dbReference type="PANTHER" id="PTHR45745">
    <property type="entry name" value="PHOSPHOMANNOMUTASE 45A"/>
    <property type="match status" value="1"/>
</dbReference>
<evidence type="ECO:0000256" key="10">
    <source>
        <dbReference type="ARBA" id="ARBA00023277"/>
    </source>
</evidence>
<dbReference type="Pfam" id="PF02879">
    <property type="entry name" value="PGM_PMM_II"/>
    <property type="match status" value="1"/>
</dbReference>
<keyword evidence="9" id="KW-0413">Isomerase</keyword>
<dbReference type="GO" id="GO:0000287">
    <property type="term" value="F:magnesium ion binding"/>
    <property type="evidence" value="ECO:0007669"/>
    <property type="project" value="InterPro"/>
</dbReference>
<evidence type="ECO:0000313" key="17">
    <source>
        <dbReference type="Proteomes" id="UP000186594"/>
    </source>
</evidence>
<evidence type="ECO:0000256" key="6">
    <source>
        <dbReference type="ARBA" id="ARBA00022553"/>
    </source>
</evidence>
<evidence type="ECO:0000256" key="8">
    <source>
        <dbReference type="ARBA" id="ARBA00022842"/>
    </source>
</evidence>
<dbReference type="STRING" id="1198029.A0A1U7LL63"/>
<keyword evidence="5" id="KW-0313">Glucose metabolism</keyword>
<dbReference type="AlphaFoldDB" id="A0A1U7LL63"/>
<evidence type="ECO:0000256" key="2">
    <source>
        <dbReference type="ARBA" id="ARBA00004496"/>
    </source>
</evidence>
<dbReference type="SUPFAM" id="SSF53738">
    <property type="entry name" value="Phosphoglucomutase, first 3 domains"/>
    <property type="match status" value="3"/>
</dbReference>
<keyword evidence="7 11" id="KW-0479">Metal-binding</keyword>
<gene>
    <name evidence="16" type="ORF">NEOLI_004887</name>
</gene>
<dbReference type="GO" id="GO:0006148">
    <property type="term" value="P:inosine catabolic process"/>
    <property type="evidence" value="ECO:0007669"/>
    <property type="project" value="EnsemblFungi"/>
</dbReference>
<dbReference type="InterPro" id="IPR036900">
    <property type="entry name" value="A-D-PHexomutase_C_sf"/>
</dbReference>
<evidence type="ECO:0000259" key="12">
    <source>
        <dbReference type="Pfam" id="PF00408"/>
    </source>
</evidence>
<dbReference type="GO" id="GO:0006006">
    <property type="term" value="P:glucose metabolic process"/>
    <property type="evidence" value="ECO:0007669"/>
    <property type="project" value="UniProtKB-KW"/>
</dbReference>
<evidence type="ECO:0000256" key="1">
    <source>
        <dbReference type="ARBA" id="ARBA00001946"/>
    </source>
</evidence>
<feature type="domain" description="Alpha-D-phosphohexomutase alpha/beta/alpha" evidence="15">
    <location>
        <begin position="325"/>
        <end position="451"/>
    </location>
</feature>
<dbReference type="InterPro" id="IPR005844">
    <property type="entry name" value="A-D-PHexomutase_a/b/a-I"/>
</dbReference>
<comment type="subcellular location">
    <subcellularLocation>
        <location evidence="2">Cytoplasm</location>
    </subcellularLocation>
</comment>
<evidence type="ECO:0000256" key="11">
    <source>
        <dbReference type="RuleBase" id="RU004326"/>
    </source>
</evidence>
<feature type="domain" description="Alpha-D-phosphohexomutase alpha/beta/alpha" evidence="13">
    <location>
        <begin position="45"/>
        <end position="183"/>
    </location>
</feature>
<reference evidence="16 17" key="1">
    <citation type="submission" date="2016-04" db="EMBL/GenBank/DDBJ databases">
        <title>Evolutionary innovation and constraint leading to complex multicellularity in the Ascomycota.</title>
        <authorList>
            <person name="Cisse O."/>
            <person name="Nguyen A."/>
            <person name="Hewitt D.A."/>
            <person name="Jedd G."/>
            <person name="Stajich J.E."/>
        </authorList>
    </citation>
    <scope>NUCLEOTIDE SEQUENCE [LARGE SCALE GENOMIC DNA]</scope>
    <source>
        <strain evidence="16 17">DAH-3</strain>
    </source>
</reference>
<dbReference type="Pfam" id="PF02878">
    <property type="entry name" value="PGM_PMM_I"/>
    <property type="match status" value="1"/>
</dbReference>
<evidence type="ECO:0000259" key="14">
    <source>
        <dbReference type="Pfam" id="PF02879"/>
    </source>
</evidence>
<evidence type="ECO:0000256" key="9">
    <source>
        <dbReference type="ARBA" id="ARBA00023235"/>
    </source>
</evidence>
<evidence type="ECO:0000313" key="16">
    <source>
        <dbReference type="EMBL" id="OLL23406.1"/>
    </source>
</evidence>
<evidence type="ECO:0000256" key="4">
    <source>
        <dbReference type="ARBA" id="ARBA00022490"/>
    </source>
</evidence>
<dbReference type="OMA" id="GYCVDPE"/>
<keyword evidence="10" id="KW-0119">Carbohydrate metabolism</keyword>